<keyword evidence="5" id="KW-0539">Nucleus</keyword>
<dbReference type="Gene3D" id="4.10.240.10">
    <property type="entry name" value="Zn(2)-C6 fungal-type DNA-binding domain"/>
    <property type="match status" value="1"/>
</dbReference>
<dbReference type="VEuPathDB" id="FungiDB:C8Q69DRAFT_401493"/>
<dbReference type="PROSITE" id="PS00463">
    <property type="entry name" value="ZN2_CY6_FUNGAL_1"/>
    <property type="match status" value="1"/>
</dbReference>
<dbReference type="Proteomes" id="UP000283841">
    <property type="component" value="Unassembled WGS sequence"/>
</dbReference>
<dbReference type="PANTHER" id="PTHR47424:SF15">
    <property type="entry name" value="ZN(II)2CYS6 TRANSCRIPTION FACTOR (EUROFUNG)"/>
    <property type="match status" value="1"/>
</dbReference>
<dbReference type="EMBL" id="RCNU01000004">
    <property type="protein sequence ID" value="RWQ96380.1"/>
    <property type="molecule type" value="Genomic_DNA"/>
</dbReference>
<keyword evidence="2" id="KW-0805">Transcription regulation</keyword>
<reference evidence="8 9" key="1">
    <citation type="journal article" date="2018" name="Front. Microbiol.">
        <title>Genomic and genetic insights into a cosmopolitan fungus, Paecilomyces variotii (Eurotiales).</title>
        <authorList>
            <person name="Urquhart A.S."/>
            <person name="Mondo S.J."/>
            <person name="Makela M.R."/>
            <person name="Hane J.K."/>
            <person name="Wiebenga A."/>
            <person name="He G."/>
            <person name="Mihaltcheva S."/>
            <person name="Pangilinan J."/>
            <person name="Lipzen A."/>
            <person name="Barry K."/>
            <person name="de Vries R.P."/>
            <person name="Grigoriev I.V."/>
            <person name="Idnurm A."/>
        </authorList>
    </citation>
    <scope>NUCLEOTIDE SEQUENCE [LARGE SCALE GENOMIC DNA]</scope>
    <source>
        <strain evidence="8 9">CBS 101075</strain>
    </source>
</reference>
<dbReference type="GO" id="GO:0005634">
    <property type="term" value="C:nucleus"/>
    <property type="evidence" value="ECO:0007669"/>
    <property type="project" value="TreeGrafter"/>
</dbReference>
<dbReference type="SMART" id="SM00066">
    <property type="entry name" value="GAL4"/>
    <property type="match status" value="1"/>
</dbReference>
<evidence type="ECO:0000256" key="3">
    <source>
        <dbReference type="ARBA" id="ARBA00023125"/>
    </source>
</evidence>
<evidence type="ECO:0000256" key="2">
    <source>
        <dbReference type="ARBA" id="ARBA00023015"/>
    </source>
</evidence>
<dbReference type="Pfam" id="PF00172">
    <property type="entry name" value="Zn_clus"/>
    <property type="match status" value="1"/>
</dbReference>
<name>A0A443HXA1_BYSSP</name>
<dbReference type="GO" id="GO:0000981">
    <property type="term" value="F:DNA-binding transcription factor activity, RNA polymerase II-specific"/>
    <property type="evidence" value="ECO:0007669"/>
    <property type="project" value="InterPro"/>
</dbReference>
<dbReference type="GeneID" id="39597206"/>
<dbReference type="CDD" id="cd12148">
    <property type="entry name" value="fungal_TF_MHR"/>
    <property type="match status" value="1"/>
</dbReference>
<feature type="compositionally biased region" description="Low complexity" evidence="6">
    <location>
        <begin position="86"/>
        <end position="97"/>
    </location>
</feature>
<organism evidence="8 9">
    <name type="scientific">Byssochlamys spectabilis</name>
    <name type="common">Paecilomyces variotii</name>
    <dbReference type="NCBI Taxonomy" id="264951"/>
    <lineage>
        <taxon>Eukaryota</taxon>
        <taxon>Fungi</taxon>
        <taxon>Dikarya</taxon>
        <taxon>Ascomycota</taxon>
        <taxon>Pezizomycotina</taxon>
        <taxon>Eurotiomycetes</taxon>
        <taxon>Eurotiomycetidae</taxon>
        <taxon>Eurotiales</taxon>
        <taxon>Thermoascaceae</taxon>
        <taxon>Paecilomyces</taxon>
    </lineage>
</organism>
<gene>
    <name evidence="8" type="ORF">C8Q69DRAFT_401493</name>
</gene>
<proteinExistence type="predicted"/>
<protein>
    <submittedName>
        <fullName evidence="8">C6 zinc finger domain protein</fullName>
    </submittedName>
</protein>
<dbReference type="CDD" id="cd00067">
    <property type="entry name" value="GAL4"/>
    <property type="match status" value="1"/>
</dbReference>
<dbReference type="STRING" id="264951.A0A443HXA1"/>
<accession>A0A443HXA1</accession>
<comment type="caution">
    <text evidence="8">The sequence shown here is derived from an EMBL/GenBank/DDBJ whole genome shotgun (WGS) entry which is preliminary data.</text>
</comment>
<dbReference type="SUPFAM" id="SSF57701">
    <property type="entry name" value="Zn2/Cys6 DNA-binding domain"/>
    <property type="match status" value="1"/>
</dbReference>
<evidence type="ECO:0000313" key="9">
    <source>
        <dbReference type="Proteomes" id="UP000283841"/>
    </source>
</evidence>
<dbReference type="AlphaFoldDB" id="A0A443HXA1"/>
<keyword evidence="3" id="KW-0238">DNA-binding</keyword>
<dbReference type="GO" id="GO:0000978">
    <property type="term" value="F:RNA polymerase II cis-regulatory region sequence-specific DNA binding"/>
    <property type="evidence" value="ECO:0007669"/>
    <property type="project" value="TreeGrafter"/>
</dbReference>
<feature type="region of interest" description="Disordered" evidence="6">
    <location>
        <begin position="52"/>
        <end position="99"/>
    </location>
</feature>
<feature type="domain" description="Zn(2)-C6 fungal-type" evidence="7">
    <location>
        <begin position="18"/>
        <end position="47"/>
    </location>
</feature>
<dbReference type="InterPro" id="IPR051127">
    <property type="entry name" value="Fungal_SecMet_Regulators"/>
</dbReference>
<keyword evidence="4" id="KW-0804">Transcription</keyword>
<keyword evidence="9" id="KW-1185">Reference proteome</keyword>
<keyword evidence="1" id="KW-0479">Metal-binding</keyword>
<dbReference type="GO" id="GO:0008270">
    <property type="term" value="F:zinc ion binding"/>
    <property type="evidence" value="ECO:0007669"/>
    <property type="project" value="InterPro"/>
</dbReference>
<dbReference type="PANTHER" id="PTHR47424">
    <property type="entry name" value="REGULATORY PROTEIN GAL4"/>
    <property type="match status" value="1"/>
</dbReference>
<dbReference type="PROSITE" id="PS50048">
    <property type="entry name" value="ZN2_CY6_FUNGAL_2"/>
    <property type="match status" value="1"/>
</dbReference>
<evidence type="ECO:0000256" key="6">
    <source>
        <dbReference type="SAM" id="MobiDB-lite"/>
    </source>
</evidence>
<evidence type="ECO:0000256" key="4">
    <source>
        <dbReference type="ARBA" id="ARBA00023163"/>
    </source>
</evidence>
<dbReference type="Pfam" id="PF04082">
    <property type="entry name" value="Fungal_trans"/>
    <property type="match status" value="1"/>
</dbReference>
<evidence type="ECO:0000256" key="1">
    <source>
        <dbReference type="ARBA" id="ARBA00022723"/>
    </source>
</evidence>
<dbReference type="InterPro" id="IPR001138">
    <property type="entry name" value="Zn2Cys6_DnaBD"/>
</dbReference>
<sequence>MADDRKAGPLPGWRISKACQECRKRKIKCDGGNPCKTCRERSTSCVYRDVIRQRRKKQQQQQQQENRDSNPHWGSAEESDIGRPLSPGSSQGAGSAGRRNEPVMYTFHNSVSATHMASPSCKVQLYYGPTSHFSLLQHIYRDLVSVPNLPPTEPQGEVEHADAGLDLFNFRRIFFGSLAETHDVSKDASMGNTPLMFLPREVAMFFLERYLATFYYLTPFWPKETIRRDAERLYDPDIGLQMDPSVKSVILMAMACGALGTEHYAWGEVLYERVKASSNSLDDVVNLQTVQTEHAHYQADQGRPNSSFLHLGVATRKAFAAGLHKDAPDNERDADRETVERRRTTFWSLYFYENLLCFHMGRPSSLTADDIGTVYPEDPFLLALIHLSKAISRSAKEIYGKRHQSLLQMWKVALSISDGLSGYECRMRKAVGFGLEKTPQPGHIGVQQTVLALCYYYTLLLTFRPFLIFRGRWRQSMKTSAQAPAGNDNRPHEIPSWLNEACDYVLYTARKTIHYLCKASLVNELVRELRYHTFFLSSATFTIIYDALHDEKAATTHLPWAHAALQCLSTMRPGDSVSTSISGLQSVLQQMNFPLDLTAEQQVDGDSGNRWHYASQGTRGCDQTGNSMIPIIPEASSDTVGLTPRNLPVGDNITVNGFNKSMDNNGTAEDLLDLTEADMGWGFDFSTMDLEGFFSIYPTVDTTVPSF</sequence>
<dbReference type="GO" id="GO:0006351">
    <property type="term" value="P:DNA-templated transcription"/>
    <property type="evidence" value="ECO:0007669"/>
    <property type="project" value="InterPro"/>
</dbReference>
<evidence type="ECO:0000259" key="7">
    <source>
        <dbReference type="PROSITE" id="PS50048"/>
    </source>
</evidence>
<evidence type="ECO:0000313" key="8">
    <source>
        <dbReference type="EMBL" id="RWQ96380.1"/>
    </source>
</evidence>
<evidence type="ECO:0000256" key="5">
    <source>
        <dbReference type="ARBA" id="ARBA00023242"/>
    </source>
</evidence>
<dbReference type="InterPro" id="IPR036864">
    <property type="entry name" value="Zn2-C6_fun-type_DNA-bd_sf"/>
</dbReference>
<dbReference type="InterPro" id="IPR007219">
    <property type="entry name" value="XnlR_reg_dom"/>
</dbReference>
<dbReference type="RefSeq" id="XP_028486025.1">
    <property type="nucleotide sequence ID" value="XM_028627929.1"/>
</dbReference>
<dbReference type="GO" id="GO:0000435">
    <property type="term" value="P:positive regulation of transcription from RNA polymerase II promoter by galactose"/>
    <property type="evidence" value="ECO:0007669"/>
    <property type="project" value="TreeGrafter"/>
</dbReference>
<dbReference type="SMART" id="SM00906">
    <property type="entry name" value="Fungal_trans"/>
    <property type="match status" value="1"/>
</dbReference>